<accession>B4DAP8</accession>
<dbReference type="InParanoid" id="B4DAP8"/>
<dbReference type="Proteomes" id="UP000005824">
    <property type="component" value="Unassembled WGS sequence"/>
</dbReference>
<gene>
    <name evidence="1" type="ORF">CfE428DRAFT_5989</name>
</gene>
<dbReference type="AlphaFoldDB" id="B4DAP8"/>
<dbReference type="EMBL" id="ABVL01000032">
    <property type="protein sequence ID" value="EDY16458.1"/>
    <property type="molecule type" value="Genomic_DNA"/>
</dbReference>
<proteinExistence type="predicted"/>
<keyword evidence="2" id="KW-1185">Reference proteome</keyword>
<protein>
    <submittedName>
        <fullName evidence="1">Uncharacterized protein</fullName>
    </submittedName>
</protein>
<evidence type="ECO:0000313" key="2">
    <source>
        <dbReference type="Proteomes" id="UP000005824"/>
    </source>
</evidence>
<comment type="caution">
    <text evidence="1">The sequence shown here is derived from an EMBL/GenBank/DDBJ whole genome shotgun (WGS) entry which is preliminary data.</text>
</comment>
<sequence length="198" mass="21883">MPGPMVARCANHARFVDLLPRFLTAASIPFGFWKLFANPFAERLLQARPCVACQDWLFRFSQVFRQTLRGIADQIQLGRIACTVLAEPAVQTQLGAGGEWQFAIAIFRSEPSYLPTIRGDTPDHPGNSRAEPERRLVVGRCGRHRQISGTGSKKLTLFLRERGDLRQFVVSIIAARLPVLGKSSFPDVPAVPCAPDAT</sequence>
<name>B4DAP8_9BACT</name>
<organism evidence="1 2">
    <name type="scientific">Chthoniobacter flavus Ellin428</name>
    <dbReference type="NCBI Taxonomy" id="497964"/>
    <lineage>
        <taxon>Bacteria</taxon>
        <taxon>Pseudomonadati</taxon>
        <taxon>Verrucomicrobiota</taxon>
        <taxon>Spartobacteria</taxon>
        <taxon>Chthoniobacterales</taxon>
        <taxon>Chthoniobacteraceae</taxon>
        <taxon>Chthoniobacter</taxon>
    </lineage>
</organism>
<evidence type="ECO:0000313" key="1">
    <source>
        <dbReference type="EMBL" id="EDY16458.1"/>
    </source>
</evidence>
<reference evidence="1 2" key="1">
    <citation type="journal article" date="2011" name="J. Bacteriol.">
        <title>Genome sequence of Chthoniobacter flavus Ellin428, an aerobic heterotrophic soil bacterium.</title>
        <authorList>
            <person name="Kant R."/>
            <person name="van Passel M.W."/>
            <person name="Palva A."/>
            <person name="Lucas S."/>
            <person name="Lapidus A."/>
            <person name="Glavina Del Rio T."/>
            <person name="Dalin E."/>
            <person name="Tice H."/>
            <person name="Bruce D."/>
            <person name="Goodwin L."/>
            <person name="Pitluck S."/>
            <person name="Larimer F.W."/>
            <person name="Land M.L."/>
            <person name="Hauser L."/>
            <person name="Sangwan P."/>
            <person name="de Vos W.M."/>
            <person name="Janssen P.H."/>
            <person name="Smidt H."/>
        </authorList>
    </citation>
    <scope>NUCLEOTIDE SEQUENCE [LARGE SCALE GENOMIC DNA]</scope>
    <source>
        <strain evidence="1 2">Ellin428</strain>
    </source>
</reference>